<dbReference type="InterPro" id="IPR004433">
    <property type="entry name" value="MenaQ_synth_MenD"/>
</dbReference>
<dbReference type="GO" id="GO:0030976">
    <property type="term" value="F:thiamine pyrophosphate binding"/>
    <property type="evidence" value="ECO:0007669"/>
    <property type="project" value="UniProtKB-UniRule"/>
</dbReference>
<comment type="pathway">
    <text evidence="6">Quinol/quinone metabolism; 1,4-dihydroxy-2-naphthoate biosynthesis; 1,4-dihydroxy-2-naphthoate from chorismate: step 2/7.</text>
</comment>
<comment type="cofactor">
    <cofactor evidence="6">
        <name>Mg(2+)</name>
        <dbReference type="ChEBI" id="CHEBI:18420"/>
    </cofactor>
    <cofactor evidence="6">
        <name>Mn(2+)</name>
        <dbReference type="ChEBI" id="CHEBI:29035"/>
    </cofactor>
</comment>
<sequence length="526" mass="59637">MTNMELAAKVIQELVHTGVREFILCAGARNSPMVHILDECKNLKVYSFFEERAAGFFALGRIASTRRPVAVITTSGTAVAELLPAAVEGTYSSLPLIMVTADRPKHYRGSGAPQTIEQVGIFSYYNEVALDLDSENSHLSFKSLSWKKPIHVNVSFEEPLIDGPVPQIHIPSVSERTKLPVQIPLGTLKEMETFVNTHKPLVMVGILPEKAYGTVLDFLKQYKAPVYCEGISSLRGHPDLKDVEIRSGEKMIHRILEMGVCDSILRIGGIPTARVWRDLEDKYKELPVFSVSFNHFTGLSRPVQHCNSLDLLSQVEFSYPHHENVKVNIEDAARATQIRQLLDKYPDSEQGMIYAISKRMKGSSVYLGNSLPIREWDSSSSHDFPPARVAANRGANGIDGQISTFLGWAHPELENWCLVGDLTALYDLSSLWVTSQLDAKKFRVVVINNGGGQIFHRMFKKEIFINKHQISFESWAKMWNWSYDKWHTIPEDNKELNLADHQIIELSPNWEHTQEFWKEYDSLWKE</sequence>
<keyword evidence="2 6" id="KW-0479">Metal-binding</keyword>
<dbReference type="OrthoDB" id="5287925at2"/>
<dbReference type="Gene3D" id="3.40.50.970">
    <property type="match status" value="2"/>
</dbReference>
<dbReference type="EC" id="2.2.1.9" evidence="6"/>
<comment type="function">
    <text evidence="6">Catalyzes the thiamine diphosphate-dependent decarboxylation of 2-oxoglutarate and the subsequent addition of the resulting succinic semialdehyde-thiamine pyrophosphate anion to isochorismate to yield 2-succinyl-5-enolpyruvyl-6-hydroxy-3-cyclohexene-1-carboxylate (SEPHCHC).</text>
</comment>
<dbReference type="Proteomes" id="UP000197003">
    <property type="component" value="Chromosome"/>
</dbReference>
<dbReference type="NCBIfam" id="TIGR00173">
    <property type="entry name" value="menD"/>
    <property type="match status" value="1"/>
</dbReference>
<protein>
    <recommendedName>
        <fullName evidence="6">2-succinyl-5-enolpyruvyl-6-hydroxy-3-cyclohexene-1-carboxylate synthase</fullName>
        <shortName evidence="6">SEPHCHC synthase</shortName>
        <ecNumber evidence="6">2.2.1.9</ecNumber>
    </recommendedName>
    <alternativeName>
        <fullName evidence="6">Menaquinone biosynthesis protein MenD</fullName>
    </alternativeName>
</protein>
<keyword evidence="5 6" id="KW-0464">Manganese</keyword>
<gene>
    <name evidence="6" type="primary">menD</name>
    <name evidence="8" type="ORF">B9G79_02080</name>
</gene>
<comment type="similarity">
    <text evidence="6">Belongs to the TPP enzyme family. MenD subfamily.</text>
</comment>
<dbReference type="HAMAP" id="MF_01659">
    <property type="entry name" value="MenD"/>
    <property type="match status" value="1"/>
</dbReference>
<dbReference type="PANTHER" id="PTHR42916">
    <property type="entry name" value="2-SUCCINYL-5-ENOLPYRUVYL-6-HYDROXY-3-CYCLOHEXENE-1-CARBOXYLATE SYNTHASE"/>
    <property type="match status" value="1"/>
</dbReference>
<dbReference type="GO" id="GO:0009234">
    <property type="term" value="P:menaquinone biosynthetic process"/>
    <property type="evidence" value="ECO:0007669"/>
    <property type="project" value="UniProtKB-UniRule"/>
</dbReference>
<evidence type="ECO:0000256" key="5">
    <source>
        <dbReference type="ARBA" id="ARBA00023211"/>
    </source>
</evidence>
<dbReference type="RefSeq" id="WP_088564076.1">
    <property type="nucleotide sequence ID" value="NZ_JBLUNS010000001.1"/>
</dbReference>
<keyword evidence="3 6" id="KW-0460">Magnesium</keyword>
<evidence type="ECO:0000313" key="9">
    <source>
        <dbReference type="Proteomes" id="UP000197003"/>
    </source>
</evidence>
<evidence type="ECO:0000256" key="6">
    <source>
        <dbReference type="HAMAP-Rule" id="MF_01659"/>
    </source>
</evidence>
<dbReference type="PANTHER" id="PTHR42916:SF1">
    <property type="entry name" value="PROTEIN PHYLLO, CHLOROPLASTIC"/>
    <property type="match status" value="1"/>
</dbReference>
<accession>A0A1Z3N4N7</accession>
<keyword evidence="1 6" id="KW-0808">Transferase</keyword>
<dbReference type="Pfam" id="PF02776">
    <property type="entry name" value="TPP_enzyme_N"/>
    <property type="match status" value="1"/>
</dbReference>
<comment type="pathway">
    <text evidence="6">Quinol/quinone metabolism; menaquinone biosynthesis.</text>
</comment>
<proteinExistence type="inferred from homology"/>
<evidence type="ECO:0000256" key="3">
    <source>
        <dbReference type="ARBA" id="ARBA00022842"/>
    </source>
</evidence>
<evidence type="ECO:0000256" key="2">
    <source>
        <dbReference type="ARBA" id="ARBA00022723"/>
    </source>
</evidence>
<feature type="domain" description="Thiamine pyrophosphate enzyme N-terminal TPP-binding" evidence="7">
    <location>
        <begin position="4"/>
        <end position="120"/>
    </location>
</feature>
<dbReference type="EMBL" id="CP020946">
    <property type="protein sequence ID" value="ASD62436.1"/>
    <property type="molecule type" value="Genomic_DNA"/>
</dbReference>
<dbReference type="PIRSF" id="PIRSF004983">
    <property type="entry name" value="MenD"/>
    <property type="match status" value="1"/>
</dbReference>
<evidence type="ECO:0000256" key="4">
    <source>
        <dbReference type="ARBA" id="ARBA00023052"/>
    </source>
</evidence>
<evidence type="ECO:0000313" key="8">
    <source>
        <dbReference type="EMBL" id="ASD62436.1"/>
    </source>
</evidence>
<organism evidence="8 9">
    <name type="scientific">Bdellovibrio bacteriovorus</name>
    <dbReference type="NCBI Taxonomy" id="959"/>
    <lineage>
        <taxon>Bacteria</taxon>
        <taxon>Pseudomonadati</taxon>
        <taxon>Bdellovibrionota</taxon>
        <taxon>Bdellovibrionia</taxon>
        <taxon>Bdellovibrionales</taxon>
        <taxon>Pseudobdellovibrionaceae</taxon>
        <taxon>Bdellovibrio</taxon>
    </lineage>
</organism>
<dbReference type="AlphaFoldDB" id="A0A1Z3N4N7"/>
<dbReference type="UniPathway" id="UPA01057">
    <property type="reaction ID" value="UER00164"/>
</dbReference>
<keyword evidence="4 6" id="KW-0786">Thiamine pyrophosphate</keyword>
<dbReference type="GO" id="GO:0070204">
    <property type="term" value="F:2-succinyl-5-enolpyruvyl-6-hydroxy-3-cyclohexene-1-carboxylic-acid synthase activity"/>
    <property type="evidence" value="ECO:0007669"/>
    <property type="project" value="UniProtKB-UniRule"/>
</dbReference>
<comment type="cofactor">
    <cofactor evidence="6">
        <name>thiamine diphosphate</name>
        <dbReference type="ChEBI" id="CHEBI:58937"/>
    </cofactor>
    <text evidence="6">Binds 1 thiamine pyrophosphate per subunit.</text>
</comment>
<dbReference type="UniPathway" id="UPA00079"/>
<dbReference type="InterPro" id="IPR029061">
    <property type="entry name" value="THDP-binding"/>
</dbReference>
<name>A0A1Z3N4N7_BDEBC</name>
<dbReference type="SUPFAM" id="SSF52518">
    <property type="entry name" value="Thiamin diphosphate-binding fold (THDP-binding)"/>
    <property type="match status" value="2"/>
</dbReference>
<reference evidence="8 9" key="1">
    <citation type="submission" date="2017-04" db="EMBL/GenBank/DDBJ databases">
        <title>Whole genome sequence of Bdellovibrio bacteriovorus strain SSB218315.</title>
        <authorList>
            <person name="Oyedara O."/>
            <person name="Rodriguez-Perez M.A."/>
        </authorList>
    </citation>
    <scope>NUCLEOTIDE SEQUENCE [LARGE SCALE GENOMIC DNA]</scope>
    <source>
        <strain evidence="8 9">SSB218315</strain>
    </source>
</reference>
<comment type="subunit">
    <text evidence="6">Homodimer.</text>
</comment>
<keyword evidence="6" id="KW-0474">Menaquinone biosynthesis</keyword>
<comment type="catalytic activity">
    <reaction evidence="6">
        <text>isochorismate + 2-oxoglutarate + H(+) = 5-enolpyruvoyl-6-hydroxy-2-succinyl-cyclohex-3-ene-1-carboxylate + CO2</text>
        <dbReference type="Rhea" id="RHEA:25593"/>
        <dbReference type="ChEBI" id="CHEBI:15378"/>
        <dbReference type="ChEBI" id="CHEBI:16526"/>
        <dbReference type="ChEBI" id="CHEBI:16810"/>
        <dbReference type="ChEBI" id="CHEBI:29780"/>
        <dbReference type="ChEBI" id="CHEBI:58818"/>
        <dbReference type="EC" id="2.2.1.9"/>
    </reaction>
</comment>
<dbReference type="CDD" id="cd02009">
    <property type="entry name" value="TPP_SHCHC_synthase"/>
    <property type="match status" value="1"/>
</dbReference>
<dbReference type="InterPro" id="IPR012001">
    <property type="entry name" value="Thiamin_PyroP_enz_TPP-bd_dom"/>
</dbReference>
<dbReference type="GO" id="GO:0030145">
    <property type="term" value="F:manganese ion binding"/>
    <property type="evidence" value="ECO:0007669"/>
    <property type="project" value="UniProtKB-UniRule"/>
</dbReference>
<evidence type="ECO:0000259" key="7">
    <source>
        <dbReference type="Pfam" id="PF02776"/>
    </source>
</evidence>
<evidence type="ECO:0000256" key="1">
    <source>
        <dbReference type="ARBA" id="ARBA00022679"/>
    </source>
</evidence>
<dbReference type="GO" id="GO:0000287">
    <property type="term" value="F:magnesium ion binding"/>
    <property type="evidence" value="ECO:0007669"/>
    <property type="project" value="UniProtKB-UniRule"/>
</dbReference>